<evidence type="ECO:0000256" key="6">
    <source>
        <dbReference type="SAM" id="Phobius"/>
    </source>
</evidence>
<dbReference type="RefSeq" id="WP_221572560.1">
    <property type="nucleotide sequence ID" value="NZ_JAIGNK010000001.1"/>
</dbReference>
<comment type="subcellular location">
    <subcellularLocation>
        <location evidence="1">Cell membrane</location>
        <topology evidence="1">Multi-pass membrane protein</topology>
    </subcellularLocation>
</comment>
<evidence type="ECO:0000256" key="3">
    <source>
        <dbReference type="ARBA" id="ARBA00022692"/>
    </source>
</evidence>
<feature type="transmembrane region" description="Helical" evidence="6">
    <location>
        <begin position="315"/>
        <end position="335"/>
    </location>
</feature>
<evidence type="ECO:0000313" key="7">
    <source>
        <dbReference type="EMBL" id="MBX7457234.1"/>
    </source>
</evidence>
<comment type="caution">
    <text evidence="7">The sequence shown here is derived from an EMBL/GenBank/DDBJ whole genome shotgun (WGS) entry which is preliminary data.</text>
</comment>
<feature type="transmembrane region" description="Helical" evidence="6">
    <location>
        <begin position="88"/>
        <end position="109"/>
    </location>
</feature>
<feature type="transmembrane region" description="Helical" evidence="6">
    <location>
        <begin position="394"/>
        <end position="416"/>
    </location>
</feature>
<keyword evidence="3 6" id="KW-0812">Transmembrane</keyword>
<reference evidence="7 8" key="1">
    <citation type="submission" date="2021-08" db="EMBL/GenBank/DDBJ databases">
        <title>Comparative Genomics Analysis of the Genus Qipengyuania Reveals Extensive Genetic Diversity and Metabolic Versatility, Including the Description of Fifteen Novel Species.</title>
        <authorList>
            <person name="Liu Y."/>
        </authorList>
    </citation>
    <scope>NUCLEOTIDE SEQUENCE [LARGE SCALE GENOMIC DNA]</scope>
    <source>
        <strain evidence="7 8">1NDH17</strain>
    </source>
</reference>
<gene>
    <name evidence="7" type="ORF">K3152_03145</name>
</gene>
<evidence type="ECO:0000256" key="2">
    <source>
        <dbReference type="ARBA" id="ARBA00022475"/>
    </source>
</evidence>
<dbReference type="PROSITE" id="PS51318">
    <property type="entry name" value="TAT"/>
    <property type="match status" value="1"/>
</dbReference>
<keyword evidence="4 6" id="KW-1133">Transmembrane helix</keyword>
<dbReference type="InterPro" id="IPR050833">
    <property type="entry name" value="Poly_Biosynth_Transport"/>
</dbReference>
<dbReference type="PANTHER" id="PTHR30250">
    <property type="entry name" value="PST FAMILY PREDICTED COLANIC ACID TRANSPORTER"/>
    <property type="match status" value="1"/>
</dbReference>
<evidence type="ECO:0000313" key="8">
    <source>
        <dbReference type="Proteomes" id="UP000783253"/>
    </source>
</evidence>
<sequence>MGREADRRTVLKATAAVAASRALGFPLALGVSMWLTRVLTREEFAFFGVLSSLAILFAMFAQAGFQTSVVRLLGEAEAGDETFKKPSIFYASVIVTFVFSLILAILFYFVGRGLLPDIAGQSDWLFFLAAILLVARSVNTVAAQALRGIGRVGASANLSGQGEQGGMIRCLAILAGFALVVTTGVLTLEAAIWVAIAASVLCALWSAIILLRHTGMRFDARDIARTMNSRKQDNFNMMLSEALVYWTGVSAAVVIGGALVDAAAIAGMVAAFQLRNILTSPMTMIAGAVPNILIRLHREGDKEELERVLRTTASVSFVICLAACLFLLAIGPAGLRLIFGPDYGDAYYHLAIISGGIVFFVYCGLSGQSLLLLGDTRVQRRVMLVVTAITMPAYILLAIYLGAYGVSIGLVISMVLQKGLMIRAVRQNLDISTNAYLDPREYARAFRMLKRIVANRGKQGQG</sequence>
<feature type="transmembrane region" description="Helical" evidence="6">
    <location>
        <begin position="124"/>
        <end position="146"/>
    </location>
</feature>
<dbReference type="InterPro" id="IPR006311">
    <property type="entry name" value="TAT_signal"/>
</dbReference>
<dbReference type="InterPro" id="IPR002797">
    <property type="entry name" value="Polysacc_synth"/>
</dbReference>
<evidence type="ECO:0000256" key="4">
    <source>
        <dbReference type="ARBA" id="ARBA00022989"/>
    </source>
</evidence>
<evidence type="ECO:0000256" key="5">
    <source>
        <dbReference type="ARBA" id="ARBA00023136"/>
    </source>
</evidence>
<evidence type="ECO:0000256" key="1">
    <source>
        <dbReference type="ARBA" id="ARBA00004651"/>
    </source>
</evidence>
<protein>
    <submittedName>
        <fullName evidence="7">Oligosaccharide flippase family protein</fullName>
    </submittedName>
</protein>
<name>A0ABS7IUX4_9SPHN</name>
<accession>A0ABS7IUX4</accession>
<feature type="transmembrane region" description="Helical" evidence="6">
    <location>
        <begin position="277"/>
        <end position="294"/>
    </location>
</feature>
<feature type="transmembrane region" description="Helical" evidence="6">
    <location>
        <begin position="192"/>
        <end position="211"/>
    </location>
</feature>
<keyword evidence="5 6" id="KW-0472">Membrane</keyword>
<dbReference type="Proteomes" id="UP000783253">
    <property type="component" value="Unassembled WGS sequence"/>
</dbReference>
<dbReference type="Pfam" id="PF01943">
    <property type="entry name" value="Polysacc_synt"/>
    <property type="match status" value="1"/>
</dbReference>
<organism evidence="7 8">
    <name type="scientific">Qipengyuania polymorpha</name>
    <dbReference type="NCBI Taxonomy" id="2867234"/>
    <lineage>
        <taxon>Bacteria</taxon>
        <taxon>Pseudomonadati</taxon>
        <taxon>Pseudomonadota</taxon>
        <taxon>Alphaproteobacteria</taxon>
        <taxon>Sphingomonadales</taxon>
        <taxon>Erythrobacteraceae</taxon>
        <taxon>Qipengyuania</taxon>
    </lineage>
</organism>
<feature type="transmembrane region" description="Helical" evidence="6">
    <location>
        <begin position="347"/>
        <end position="373"/>
    </location>
</feature>
<feature type="transmembrane region" description="Helical" evidence="6">
    <location>
        <begin position="243"/>
        <end position="271"/>
    </location>
</feature>
<keyword evidence="2" id="KW-1003">Cell membrane</keyword>
<keyword evidence="8" id="KW-1185">Reference proteome</keyword>
<proteinExistence type="predicted"/>
<dbReference type="EMBL" id="JAIGNK010000001">
    <property type="protein sequence ID" value="MBX7457234.1"/>
    <property type="molecule type" value="Genomic_DNA"/>
</dbReference>
<dbReference type="PANTHER" id="PTHR30250:SF11">
    <property type="entry name" value="O-ANTIGEN TRANSPORTER-RELATED"/>
    <property type="match status" value="1"/>
</dbReference>
<feature type="transmembrane region" description="Helical" evidence="6">
    <location>
        <begin position="167"/>
        <end position="186"/>
    </location>
</feature>
<feature type="transmembrane region" description="Helical" evidence="6">
    <location>
        <begin position="44"/>
        <end position="67"/>
    </location>
</feature>